<organism evidence="12 13">
    <name type="scientific">Amphibalanus amphitrite</name>
    <name type="common">Striped barnacle</name>
    <name type="synonym">Balanus amphitrite</name>
    <dbReference type="NCBI Taxonomy" id="1232801"/>
    <lineage>
        <taxon>Eukaryota</taxon>
        <taxon>Metazoa</taxon>
        <taxon>Ecdysozoa</taxon>
        <taxon>Arthropoda</taxon>
        <taxon>Crustacea</taxon>
        <taxon>Multicrustacea</taxon>
        <taxon>Cirripedia</taxon>
        <taxon>Thoracica</taxon>
        <taxon>Thoracicalcarea</taxon>
        <taxon>Balanomorpha</taxon>
        <taxon>Balanoidea</taxon>
        <taxon>Balanidae</taxon>
        <taxon>Amphibalaninae</taxon>
        <taxon>Amphibalanus</taxon>
    </lineage>
</organism>
<evidence type="ECO:0000256" key="5">
    <source>
        <dbReference type="ARBA" id="ARBA00014357"/>
    </source>
</evidence>
<proteinExistence type="inferred from homology"/>
<evidence type="ECO:0000256" key="4">
    <source>
        <dbReference type="ARBA" id="ARBA00011825"/>
    </source>
</evidence>
<dbReference type="OrthoDB" id="21368at2759"/>
<protein>
    <recommendedName>
        <fullName evidence="5">U4/U6.U5 small nuclear ribonucleoprotein 27 kDa protein</fullName>
    </recommendedName>
    <alternativeName>
        <fullName evidence="9">U4/U6.U5 tri-snRNP-associated protein 3</fullName>
    </alternativeName>
</protein>
<feature type="region of interest" description="Disordered" evidence="10">
    <location>
        <begin position="1"/>
        <end position="32"/>
    </location>
</feature>
<evidence type="ECO:0000313" key="12">
    <source>
        <dbReference type="EMBL" id="KAF0292500.1"/>
    </source>
</evidence>
<keyword evidence="7" id="KW-0508">mRNA splicing</keyword>
<evidence type="ECO:0000313" key="13">
    <source>
        <dbReference type="Proteomes" id="UP000440578"/>
    </source>
</evidence>
<evidence type="ECO:0000256" key="1">
    <source>
        <dbReference type="ARBA" id="ARBA00003632"/>
    </source>
</evidence>
<dbReference type="InterPro" id="IPR013957">
    <property type="entry name" value="SNRNP27"/>
</dbReference>
<comment type="subunit">
    <text evidence="4">Part of a tri-snRNP complex.</text>
</comment>
<gene>
    <name evidence="12" type="primary">Snrnp27_0</name>
    <name evidence="12" type="ORF">FJT64_009512</name>
</gene>
<evidence type="ECO:0000256" key="2">
    <source>
        <dbReference type="ARBA" id="ARBA00004123"/>
    </source>
</evidence>
<feature type="domain" description="U4/U6.U5 small nuclear ribonucleoprotein 27kDa protein" evidence="11">
    <location>
        <begin position="34"/>
        <end position="87"/>
    </location>
</feature>
<name>A0A6A4VM93_AMPAM</name>
<keyword evidence="13" id="KW-1185">Reference proteome</keyword>
<evidence type="ECO:0000256" key="6">
    <source>
        <dbReference type="ARBA" id="ARBA00022664"/>
    </source>
</evidence>
<dbReference type="PANTHER" id="PTHR31077">
    <property type="entry name" value="U4/U6.U5 SMALL NUCLEAR RIBONUCLEOPROTEIN 27 KDA PROTEIN"/>
    <property type="match status" value="1"/>
</dbReference>
<accession>A0A6A4VM93</accession>
<dbReference type="GO" id="GO:0008380">
    <property type="term" value="P:RNA splicing"/>
    <property type="evidence" value="ECO:0007669"/>
    <property type="project" value="UniProtKB-KW"/>
</dbReference>
<reference evidence="12 13" key="1">
    <citation type="submission" date="2019-07" db="EMBL/GenBank/DDBJ databases">
        <title>Draft genome assembly of a fouling barnacle, Amphibalanus amphitrite (Darwin, 1854): The first reference genome for Thecostraca.</title>
        <authorList>
            <person name="Kim W."/>
        </authorList>
    </citation>
    <scope>NUCLEOTIDE SEQUENCE [LARGE SCALE GENOMIC DNA]</scope>
    <source>
        <strain evidence="12">SNU_AA5</strain>
        <tissue evidence="12">Soma without cirri and trophi</tissue>
    </source>
</reference>
<dbReference type="Pfam" id="PF08648">
    <property type="entry name" value="SNRNP27"/>
    <property type="match status" value="1"/>
</dbReference>
<evidence type="ECO:0000256" key="10">
    <source>
        <dbReference type="SAM" id="MobiDB-lite"/>
    </source>
</evidence>
<dbReference type="GO" id="GO:0006397">
    <property type="term" value="P:mRNA processing"/>
    <property type="evidence" value="ECO:0007669"/>
    <property type="project" value="UniProtKB-KW"/>
</dbReference>
<sequence length="89" mass="10220">MERDSSPAGRPDAQPKLLKRPEFTEEDFKGKTPEEIEMMKIMGFGGFDTTKGKKVDGNNQGAVHVVLKRRYRQYMNRKGGFNRPLDFVL</sequence>
<evidence type="ECO:0000256" key="9">
    <source>
        <dbReference type="ARBA" id="ARBA00031864"/>
    </source>
</evidence>
<dbReference type="PANTHER" id="PTHR31077:SF1">
    <property type="entry name" value="U4_U6.U5 SMALL NUCLEAR RIBONUCLEOPROTEIN 27 KDA PROTEIN"/>
    <property type="match status" value="1"/>
</dbReference>
<comment type="similarity">
    <text evidence="3">Belongs to the SNUT3 family.</text>
</comment>
<comment type="subcellular location">
    <subcellularLocation>
        <location evidence="2">Nucleus</location>
    </subcellularLocation>
</comment>
<keyword evidence="6" id="KW-0507">mRNA processing</keyword>
<evidence type="ECO:0000256" key="8">
    <source>
        <dbReference type="ARBA" id="ARBA00023242"/>
    </source>
</evidence>
<dbReference type="GO" id="GO:0071011">
    <property type="term" value="C:precatalytic spliceosome"/>
    <property type="evidence" value="ECO:0007669"/>
    <property type="project" value="TreeGrafter"/>
</dbReference>
<keyword evidence="12" id="KW-0687">Ribonucleoprotein</keyword>
<evidence type="ECO:0000256" key="3">
    <source>
        <dbReference type="ARBA" id="ARBA00008218"/>
    </source>
</evidence>
<dbReference type="AlphaFoldDB" id="A0A6A4VM93"/>
<comment type="function">
    <text evidence="1">May play a role in mRNA splicing.</text>
</comment>
<dbReference type="EMBL" id="VIIS01001808">
    <property type="protein sequence ID" value="KAF0292500.1"/>
    <property type="molecule type" value="Genomic_DNA"/>
</dbReference>
<evidence type="ECO:0000259" key="11">
    <source>
        <dbReference type="Pfam" id="PF08648"/>
    </source>
</evidence>
<comment type="caution">
    <text evidence="12">The sequence shown here is derived from an EMBL/GenBank/DDBJ whole genome shotgun (WGS) entry which is preliminary data.</text>
</comment>
<feature type="compositionally biased region" description="Basic and acidic residues" evidence="10">
    <location>
        <begin position="19"/>
        <end position="32"/>
    </location>
</feature>
<evidence type="ECO:0000256" key="7">
    <source>
        <dbReference type="ARBA" id="ARBA00023187"/>
    </source>
</evidence>
<keyword evidence="8" id="KW-0539">Nucleus</keyword>
<dbReference type="Proteomes" id="UP000440578">
    <property type="component" value="Unassembled WGS sequence"/>
</dbReference>